<name>A0ABP0P854_9DINO</name>
<comment type="caution">
    <text evidence="2">The sequence shown here is derived from an EMBL/GenBank/DDBJ whole genome shotgun (WGS) entry which is preliminary data.</text>
</comment>
<feature type="region of interest" description="Disordered" evidence="1">
    <location>
        <begin position="1"/>
        <end position="105"/>
    </location>
</feature>
<evidence type="ECO:0000313" key="3">
    <source>
        <dbReference type="Proteomes" id="UP001642464"/>
    </source>
</evidence>
<reference evidence="2 3" key="1">
    <citation type="submission" date="2024-02" db="EMBL/GenBank/DDBJ databases">
        <authorList>
            <person name="Chen Y."/>
            <person name="Shah S."/>
            <person name="Dougan E. K."/>
            <person name="Thang M."/>
            <person name="Chan C."/>
        </authorList>
    </citation>
    <scope>NUCLEOTIDE SEQUENCE [LARGE SCALE GENOMIC DNA]</scope>
</reference>
<keyword evidence="3" id="KW-1185">Reference proteome</keyword>
<feature type="compositionally biased region" description="Low complexity" evidence="1">
    <location>
        <begin position="186"/>
        <end position="197"/>
    </location>
</feature>
<feature type="region of interest" description="Disordered" evidence="1">
    <location>
        <begin position="176"/>
        <end position="238"/>
    </location>
</feature>
<evidence type="ECO:0000313" key="2">
    <source>
        <dbReference type="EMBL" id="CAK9071871.1"/>
    </source>
</evidence>
<accession>A0ABP0P854</accession>
<dbReference type="EMBL" id="CAXAMM010033780">
    <property type="protein sequence ID" value="CAK9071871.1"/>
    <property type="molecule type" value="Genomic_DNA"/>
</dbReference>
<protein>
    <submittedName>
        <fullName evidence="2">Cation channel sperm-associated protein 1</fullName>
    </submittedName>
</protein>
<feature type="compositionally biased region" description="Acidic residues" evidence="1">
    <location>
        <begin position="198"/>
        <end position="210"/>
    </location>
</feature>
<gene>
    <name evidence="2" type="ORF">SCF082_LOCUS35463</name>
</gene>
<sequence>MPLADVTALSDEEVGGTSGAPAKPAPGPVPEVSESTPKAKATPKGKAKAKAKVLPRKRPAASAASHTQEGEGTAEPPADSEPPVMKKPARGDGRGPGGGGGPTTTFKAVKYLYHKEGKWGIKQNGKEMTTVKPHELIPEAELEAIENVRKEAEKGVAKSDLKDLAAQNSESLRAAVIEREGASRGTAAEPAAAAAEPAAEEATEEPEEEEPAPKQQAKKKTLIDDGSPTGRSPSSWHTGLRVAATLTCHKAVLAESPPPKSVDIARKMQEQKEAQERDFSYRISRENAFQSTQKFSALKDLLGGL</sequence>
<feature type="compositionally biased region" description="Basic residues" evidence="1">
    <location>
        <begin position="41"/>
        <end position="59"/>
    </location>
</feature>
<proteinExistence type="predicted"/>
<dbReference type="Proteomes" id="UP001642464">
    <property type="component" value="Unassembled WGS sequence"/>
</dbReference>
<evidence type="ECO:0000256" key="1">
    <source>
        <dbReference type="SAM" id="MobiDB-lite"/>
    </source>
</evidence>
<organism evidence="2 3">
    <name type="scientific">Durusdinium trenchii</name>
    <dbReference type="NCBI Taxonomy" id="1381693"/>
    <lineage>
        <taxon>Eukaryota</taxon>
        <taxon>Sar</taxon>
        <taxon>Alveolata</taxon>
        <taxon>Dinophyceae</taxon>
        <taxon>Suessiales</taxon>
        <taxon>Symbiodiniaceae</taxon>
        <taxon>Durusdinium</taxon>
    </lineage>
</organism>